<keyword evidence="5" id="KW-0784">Thiamine biosynthesis</keyword>
<dbReference type="InterPro" id="IPR029056">
    <property type="entry name" value="Ribokinase-like"/>
</dbReference>
<organism evidence="7 8">
    <name type="scientific">Citricoccus muralis</name>
    <dbReference type="NCBI Taxonomy" id="169134"/>
    <lineage>
        <taxon>Bacteria</taxon>
        <taxon>Bacillati</taxon>
        <taxon>Actinomycetota</taxon>
        <taxon>Actinomycetes</taxon>
        <taxon>Micrococcales</taxon>
        <taxon>Micrococcaceae</taxon>
        <taxon>Citricoccus</taxon>
    </lineage>
</organism>
<evidence type="ECO:0000259" key="6">
    <source>
        <dbReference type="Pfam" id="PF08543"/>
    </source>
</evidence>
<dbReference type="PANTHER" id="PTHR20858:SF17">
    <property type="entry name" value="HYDROXYMETHYLPYRIMIDINE_PHOSPHOMETHYLPYRIMIDINE KINASE THI20-RELATED"/>
    <property type="match status" value="1"/>
</dbReference>
<evidence type="ECO:0000256" key="2">
    <source>
        <dbReference type="ARBA" id="ARBA00000565"/>
    </source>
</evidence>
<comment type="pathway">
    <text evidence="4">Cofactor biosynthesis; thiamine diphosphate biosynthesis; 4-amino-2-methyl-5-diphosphomethylpyrimidine from 5-amino-1-(5-phospho-D-ribosyl)imidazole: step 3/3.</text>
</comment>
<keyword evidence="7" id="KW-0808">Transferase</keyword>
<dbReference type="SUPFAM" id="SSF53613">
    <property type="entry name" value="Ribokinase-like"/>
    <property type="match status" value="1"/>
</dbReference>
<feature type="domain" description="Pyridoxamine kinase/Phosphomethylpyrimidine kinase" evidence="6">
    <location>
        <begin position="13"/>
        <end position="282"/>
    </location>
</feature>
<dbReference type="EC" id="2.7.1.49" evidence="7"/>
<evidence type="ECO:0000256" key="5">
    <source>
        <dbReference type="ARBA" id="ARBA00022977"/>
    </source>
</evidence>
<sequence>MRPPTALTIAGSDSSGGAGIQADLKTFTALRVYGASVLTALTAQNTQGVQQVIPVAPADVVAQLTSVLDDVPIDATKIGMLGSPEVVAAVAELIARRRQDLGTLVVDPVLVATSGDALTSDDAAHTLRELLLPLADVLTPNLPEAARLLGTEPAVNRAQMVEQGRALHELGVPVVVMKGGHLAAALHDDAGSSEVTDVVVHRDGVTELSSSRVTTRNTHGTGCTLSSAIAAHAGRACHTGGRLGVPEWVDAVRAGRDYLHEALVAAADWQLSVAPETGHGPVNHLHAISARSPRE</sequence>
<dbReference type="Gene3D" id="3.40.1190.20">
    <property type="match status" value="1"/>
</dbReference>
<dbReference type="EMBL" id="CP121252">
    <property type="protein sequence ID" value="WFP16534.1"/>
    <property type="molecule type" value="Genomic_DNA"/>
</dbReference>
<evidence type="ECO:0000313" key="8">
    <source>
        <dbReference type="Proteomes" id="UP001219037"/>
    </source>
</evidence>
<dbReference type="EC" id="2.7.4.7" evidence="7"/>
<dbReference type="InterPro" id="IPR013749">
    <property type="entry name" value="PM/HMP-P_kinase-1"/>
</dbReference>
<keyword evidence="7" id="KW-0418">Kinase</keyword>
<comment type="catalytic activity">
    <reaction evidence="1">
        <text>4-amino-5-hydroxymethyl-2-methylpyrimidine + ATP = 4-amino-2-methyl-5-(phosphooxymethyl)pyrimidine + ADP + H(+)</text>
        <dbReference type="Rhea" id="RHEA:23096"/>
        <dbReference type="ChEBI" id="CHEBI:15378"/>
        <dbReference type="ChEBI" id="CHEBI:16892"/>
        <dbReference type="ChEBI" id="CHEBI:30616"/>
        <dbReference type="ChEBI" id="CHEBI:58354"/>
        <dbReference type="ChEBI" id="CHEBI:456216"/>
        <dbReference type="EC" id="2.7.1.49"/>
    </reaction>
</comment>
<dbReference type="RefSeq" id="WP_278157667.1">
    <property type="nucleotide sequence ID" value="NZ_CP121252.1"/>
</dbReference>
<comment type="function">
    <text evidence="3">Catalyzes the phosphorylation of hydroxymethylpyrimidine phosphate (HMP-P) to HMP-PP, and of HMP to HMP-P.</text>
</comment>
<reference evidence="7 8" key="1">
    <citation type="submission" date="2023-04" db="EMBL/GenBank/DDBJ databases">
        <title>Funneling lignin-derived compounds into biodiesel using alkali-halophilic Citricoccus sp. P2.</title>
        <authorList>
            <person name="Luo C.-B."/>
        </authorList>
    </citation>
    <scope>NUCLEOTIDE SEQUENCE [LARGE SCALE GENOMIC DNA]</scope>
    <source>
        <strain evidence="7 8">P2</strain>
    </source>
</reference>
<proteinExistence type="predicted"/>
<comment type="catalytic activity">
    <reaction evidence="2">
        <text>4-amino-2-methyl-5-(phosphooxymethyl)pyrimidine + ATP = 4-amino-2-methyl-5-(diphosphooxymethyl)pyrimidine + ADP</text>
        <dbReference type="Rhea" id="RHEA:19893"/>
        <dbReference type="ChEBI" id="CHEBI:30616"/>
        <dbReference type="ChEBI" id="CHEBI:57841"/>
        <dbReference type="ChEBI" id="CHEBI:58354"/>
        <dbReference type="ChEBI" id="CHEBI:456216"/>
        <dbReference type="EC" id="2.7.4.7"/>
    </reaction>
</comment>
<dbReference type="PANTHER" id="PTHR20858">
    <property type="entry name" value="PHOSPHOMETHYLPYRIMIDINE KINASE"/>
    <property type="match status" value="1"/>
</dbReference>
<evidence type="ECO:0000256" key="1">
    <source>
        <dbReference type="ARBA" id="ARBA00000151"/>
    </source>
</evidence>
<accession>A0ABY8H5X3</accession>
<evidence type="ECO:0000313" key="7">
    <source>
        <dbReference type="EMBL" id="WFP16534.1"/>
    </source>
</evidence>
<evidence type="ECO:0000256" key="3">
    <source>
        <dbReference type="ARBA" id="ARBA00003848"/>
    </source>
</evidence>
<dbReference type="GO" id="GO:0008902">
    <property type="term" value="F:hydroxymethylpyrimidine kinase activity"/>
    <property type="evidence" value="ECO:0007669"/>
    <property type="project" value="UniProtKB-EC"/>
</dbReference>
<evidence type="ECO:0000256" key="4">
    <source>
        <dbReference type="ARBA" id="ARBA00004769"/>
    </source>
</evidence>
<gene>
    <name evidence="7" type="primary">thiD</name>
    <name evidence="7" type="ORF">P8192_14330</name>
</gene>
<dbReference type="Proteomes" id="UP001219037">
    <property type="component" value="Chromosome"/>
</dbReference>
<dbReference type="NCBIfam" id="TIGR00097">
    <property type="entry name" value="HMP-P_kinase"/>
    <property type="match status" value="1"/>
</dbReference>
<dbReference type="CDD" id="cd01169">
    <property type="entry name" value="HMPP_kinase"/>
    <property type="match status" value="1"/>
</dbReference>
<name>A0ABY8H5X3_9MICC</name>
<dbReference type="InterPro" id="IPR004399">
    <property type="entry name" value="HMP/HMP-P_kinase_dom"/>
</dbReference>
<dbReference type="GO" id="GO:0008972">
    <property type="term" value="F:phosphomethylpyrimidine kinase activity"/>
    <property type="evidence" value="ECO:0007669"/>
    <property type="project" value="UniProtKB-EC"/>
</dbReference>
<dbReference type="Pfam" id="PF08543">
    <property type="entry name" value="Phos_pyr_kin"/>
    <property type="match status" value="1"/>
</dbReference>
<keyword evidence="8" id="KW-1185">Reference proteome</keyword>
<protein>
    <submittedName>
        <fullName evidence="7">Bifunctional hydroxymethylpyrimidine kinase/phosphomethylpyrimidine kinase</fullName>
        <ecNumber evidence="7">2.7.1.49</ecNumber>
        <ecNumber evidence="7">2.7.4.7</ecNumber>
    </submittedName>
</protein>